<name>A0ABY8VPG3_9CORY</name>
<evidence type="ECO:0000313" key="8">
    <source>
        <dbReference type="EMBL" id="WIM70972.1"/>
    </source>
</evidence>
<sequence length="127" mass="13689">MLPKQHKFTSPAEFSRTIKRGRRAGSRTVVVHLLDRSGTPDADIAVTGGPRVGLIVSKAVGNAVIRHRTSRRLRHVCAALIDAPSPTIPRTCDVVIRALPAAGTASTSELTRDIRKALRKVGIPDVR</sequence>
<comment type="similarity">
    <text evidence="6">Belongs to the RnpA family.</text>
</comment>
<dbReference type="EMBL" id="CP126970">
    <property type="protein sequence ID" value="WIM70972.1"/>
    <property type="molecule type" value="Genomic_DNA"/>
</dbReference>
<dbReference type="HAMAP" id="MF_00227">
    <property type="entry name" value="RNase_P"/>
    <property type="match status" value="1"/>
</dbReference>
<dbReference type="GO" id="GO:0004526">
    <property type="term" value="F:ribonuclease P activity"/>
    <property type="evidence" value="ECO:0007669"/>
    <property type="project" value="UniProtKB-EC"/>
</dbReference>
<dbReference type="InterPro" id="IPR000100">
    <property type="entry name" value="RNase_P"/>
</dbReference>
<dbReference type="RefSeq" id="WP_284875552.1">
    <property type="nucleotide sequence ID" value="NZ_CP126970.1"/>
</dbReference>
<evidence type="ECO:0000256" key="6">
    <source>
        <dbReference type="HAMAP-Rule" id="MF_00227"/>
    </source>
</evidence>
<keyword evidence="2 6" id="KW-0540">Nuclease</keyword>
<dbReference type="PANTHER" id="PTHR33992:SF1">
    <property type="entry name" value="RIBONUCLEASE P PROTEIN COMPONENT"/>
    <property type="match status" value="1"/>
</dbReference>
<reference evidence="8 9" key="1">
    <citation type="submission" date="2023-05" db="EMBL/GenBank/DDBJ databases">
        <title>Corynebacterium suedekumii sp. nov. and Corynebacterium breve sp. nov. isolated from raw cow's milk.</title>
        <authorList>
            <person name="Baer M.K."/>
            <person name="Mehl L."/>
            <person name="Hellmuth R."/>
            <person name="Marke G."/>
            <person name="Lipski A."/>
        </authorList>
    </citation>
    <scope>NUCLEOTIDE SEQUENCE [LARGE SCALE GENOMIC DNA]</scope>
    <source>
        <strain evidence="8 9">LM112</strain>
    </source>
</reference>
<accession>A0ABY8VPG3</accession>
<protein>
    <recommendedName>
        <fullName evidence="6 7">Ribonuclease P protein component</fullName>
        <shortName evidence="6">RNase P protein</shortName>
        <shortName evidence="6">RNaseP protein</shortName>
        <ecNumber evidence="6 7">3.1.26.5</ecNumber>
    </recommendedName>
    <alternativeName>
        <fullName evidence="6">Protein C5</fullName>
    </alternativeName>
</protein>
<dbReference type="Pfam" id="PF00825">
    <property type="entry name" value="Ribonuclease_P"/>
    <property type="match status" value="1"/>
</dbReference>
<proteinExistence type="inferred from homology"/>
<keyword evidence="4 6" id="KW-0378">Hydrolase</keyword>
<evidence type="ECO:0000256" key="3">
    <source>
        <dbReference type="ARBA" id="ARBA00022759"/>
    </source>
</evidence>
<dbReference type="NCBIfam" id="TIGR00188">
    <property type="entry name" value="rnpA"/>
    <property type="match status" value="1"/>
</dbReference>
<dbReference type="InterPro" id="IPR014721">
    <property type="entry name" value="Ribsml_uS5_D2-typ_fold_subgr"/>
</dbReference>
<keyword evidence="9" id="KW-1185">Reference proteome</keyword>
<evidence type="ECO:0000256" key="7">
    <source>
        <dbReference type="NCBIfam" id="TIGR00188"/>
    </source>
</evidence>
<dbReference type="EC" id="3.1.26.5" evidence="6 7"/>
<gene>
    <name evidence="6 8" type="primary">rnpA</name>
    <name evidence="8" type="ORF">QP029_03905</name>
</gene>
<evidence type="ECO:0000256" key="2">
    <source>
        <dbReference type="ARBA" id="ARBA00022722"/>
    </source>
</evidence>
<comment type="catalytic activity">
    <reaction evidence="6">
        <text>Endonucleolytic cleavage of RNA, removing 5'-extranucleotides from tRNA precursor.</text>
        <dbReference type="EC" id="3.1.26.5"/>
    </reaction>
</comment>
<dbReference type="Proteomes" id="UP001238805">
    <property type="component" value="Chromosome"/>
</dbReference>
<evidence type="ECO:0000256" key="1">
    <source>
        <dbReference type="ARBA" id="ARBA00022694"/>
    </source>
</evidence>
<evidence type="ECO:0000256" key="5">
    <source>
        <dbReference type="ARBA" id="ARBA00022884"/>
    </source>
</evidence>
<keyword evidence="1 6" id="KW-0819">tRNA processing</keyword>
<comment type="function">
    <text evidence="6">RNaseP catalyzes the removal of the 5'-leader sequence from pre-tRNA to produce the mature 5'-terminus. It can also cleave other RNA substrates such as 4.5S RNA. The protein component plays an auxiliary but essential role in vivo by binding to the 5'-leader sequence and broadening the substrate specificity of the ribozyme.</text>
</comment>
<evidence type="ECO:0000313" key="9">
    <source>
        <dbReference type="Proteomes" id="UP001238805"/>
    </source>
</evidence>
<dbReference type="SUPFAM" id="SSF54211">
    <property type="entry name" value="Ribosomal protein S5 domain 2-like"/>
    <property type="match status" value="1"/>
</dbReference>
<keyword evidence="3 6" id="KW-0255">Endonuclease</keyword>
<dbReference type="InterPro" id="IPR020568">
    <property type="entry name" value="Ribosomal_Su5_D2-typ_SF"/>
</dbReference>
<dbReference type="PANTHER" id="PTHR33992">
    <property type="entry name" value="RIBONUCLEASE P PROTEIN COMPONENT"/>
    <property type="match status" value="1"/>
</dbReference>
<organism evidence="8 9">
    <name type="scientific">Corynebacterium suedekumii</name>
    <dbReference type="NCBI Taxonomy" id="3049801"/>
    <lineage>
        <taxon>Bacteria</taxon>
        <taxon>Bacillati</taxon>
        <taxon>Actinomycetota</taxon>
        <taxon>Actinomycetes</taxon>
        <taxon>Mycobacteriales</taxon>
        <taxon>Corynebacteriaceae</taxon>
        <taxon>Corynebacterium</taxon>
    </lineage>
</organism>
<evidence type="ECO:0000256" key="4">
    <source>
        <dbReference type="ARBA" id="ARBA00022801"/>
    </source>
</evidence>
<comment type="subunit">
    <text evidence="6">Consists of a catalytic RNA component (M1 or rnpB) and a protein subunit.</text>
</comment>
<keyword evidence="5 6" id="KW-0694">RNA-binding</keyword>
<dbReference type="Gene3D" id="3.30.230.10">
    <property type="match status" value="1"/>
</dbReference>